<evidence type="ECO:0000313" key="2">
    <source>
        <dbReference type="Proteomes" id="UP000037594"/>
    </source>
</evidence>
<dbReference type="AlphaFoldDB" id="A0A0J8TX33"/>
<dbReference type="PATRIC" id="fig|451644.5.peg.6731"/>
<sequence>MTEERLGQSWTHVLAVLAGAARPDNDVYAHFGSLLGFNQHATVARNLGLVLFSDDGTEIVLTPAGREFAERFRLSEAPAGRANYWGELGFGAEAEAELERLWEGRG</sequence>
<dbReference type="OrthoDB" id="5197431at2"/>
<accession>A0A0J8TX33</accession>
<organism evidence="1 2">
    <name type="scientific">Mycolicibacterium conceptionense</name>
    <dbReference type="NCBI Taxonomy" id="451644"/>
    <lineage>
        <taxon>Bacteria</taxon>
        <taxon>Bacillati</taxon>
        <taxon>Actinomycetota</taxon>
        <taxon>Actinomycetes</taxon>
        <taxon>Mycobacteriales</taxon>
        <taxon>Mycobacteriaceae</taxon>
        <taxon>Mycolicibacterium</taxon>
    </lineage>
</organism>
<reference evidence="1 2" key="1">
    <citation type="submission" date="2015-06" db="EMBL/GenBank/DDBJ databases">
        <title>Genome sequence of Mycobacterium conceptionense strain MLE.</title>
        <authorList>
            <person name="Greninger A.L."/>
            <person name="Cunningham G."/>
            <person name="Chiu C.Y."/>
            <person name="Miller S."/>
        </authorList>
    </citation>
    <scope>NUCLEOTIDE SEQUENCE [LARGE SCALE GENOMIC DNA]</scope>
    <source>
        <strain evidence="1 2">MLE</strain>
    </source>
</reference>
<comment type="caution">
    <text evidence="1">The sequence shown here is derived from an EMBL/GenBank/DDBJ whole genome shotgun (WGS) entry which is preliminary data.</text>
</comment>
<proteinExistence type="predicted"/>
<gene>
    <name evidence="1" type="ORF">ACT17_32755</name>
</gene>
<dbReference type="Proteomes" id="UP000037594">
    <property type="component" value="Unassembled WGS sequence"/>
</dbReference>
<dbReference type="EMBL" id="LFOD01000064">
    <property type="protein sequence ID" value="KMV13953.1"/>
    <property type="molecule type" value="Genomic_DNA"/>
</dbReference>
<dbReference type="RefSeq" id="WP_048896536.1">
    <property type="nucleotide sequence ID" value="NZ_LFOD01000064.1"/>
</dbReference>
<evidence type="ECO:0000313" key="1">
    <source>
        <dbReference type="EMBL" id="KMV13953.1"/>
    </source>
</evidence>
<protein>
    <submittedName>
        <fullName evidence="1">Uncharacterized protein</fullName>
    </submittedName>
</protein>
<name>A0A0J8TX33_9MYCO</name>